<keyword evidence="1" id="KW-1015">Disulfide bond</keyword>
<evidence type="ECO:0000313" key="4">
    <source>
        <dbReference type="Proteomes" id="UP000507470"/>
    </source>
</evidence>
<keyword evidence="4" id="KW-1185">Reference proteome</keyword>
<dbReference type="PROSITE" id="PS00022">
    <property type="entry name" value="EGF_1"/>
    <property type="match status" value="1"/>
</dbReference>
<sequence length="364" mass="41308">MSMVKWQHFMFRHLTSNPLNCNCSIYPFWSWLIERVTIGTSAKCGNGTFVISLRLVELEKCNPNSCQCFNGGTCVTRDNGPVDCDCTGYWTGEFCQESQCTSYDCGFGDCYIEPVNGTAQCVCDDIHVNYCTDGLKCSVAAFARTSCRLHDKYLKETEVELLSDCTKDISSHLKTNGLNSGYRSRYEGTITEGRLIASRVGIFSETSLEQMTACLFHRPSYIYAKFSGICQKCLEQYRGESHAVEVENDQKDTKTTEELFFSCTEDTHEVDQPYHYRTSSNLPVNLTEVERQVTLASYGYKSREVFLRSDNAGGYKCGQIWLVMNELSQQSGITIRRYDYSEPQSGKSYCDAKIAHMRGKMRLE</sequence>
<dbReference type="AlphaFoldDB" id="A0A6J8AUD0"/>
<keyword evidence="1" id="KW-0245">EGF-like domain</keyword>
<dbReference type="PANTHER" id="PTHR33845">
    <property type="entry name" value="C2H2-TYPE DOMAIN-CONTAINING PROTEIN"/>
    <property type="match status" value="1"/>
</dbReference>
<evidence type="ECO:0000259" key="2">
    <source>
        <dbReference type="PROSITE" id="PS50026"/>
    </source>
</evidence>
<evidence type="ECO:0000313" key="3">
    <source>
        <dbReference type="EMBL" id="CAC5373503.1"/>
    </source>
</evidence>
<evidence type="ECO:0000256" key="1">
    <source>
        <dbReference type="PROSITE-ProRule" id="PRU00076"/>
    </source>
</evidence>
<dbReference type="InterPro" id="IPR000742">
    <property type="entry name" value="EGF"/>
</dbReference>
<dbReference type="Gene3D" id="2.10.25.10">
    <property type="entry name" value="Laminin"/>
    <property type="match status" value="1"/>
</dbReference>
<protein>
    <recommendedName>
        <fullName evidence="2">EGF-like domain-containing protein</fullName>
    </recommendedName>
</protein>
<feature type="domain" description="EGF-like" evidence="2">
    <location>
        <begin position="62"/>
        <end position="96"/>
    </location>
</feature>
<dbReference type="PROSITE" id="PS50026">
    <property type="entry name" value="EGF_3"/>
    <property type="match status" value="1"/>
</dbReference>
<accession>A0A6J8AUD0</accession>
<dbReference type="Proteomes" id="UP000507470">
    <property type="component" value="Unassembled WGS sequence"/>
</dbReference>
<feature type="disulfide bond" evidence="1">
    <location>
        <begin position="86"/>
        <end position="95"/>
    </location>
</feature>
<proteinExistence type="predicted"/>
<reference evidence="3 4" key="1">
    <citation type="submission" date="2020-06" db="EMBL/GenBank/DDBJ databases">
        <authorList>
            <person name="Li R."/>
            <person name="Bekaert M."/>
        </authorList>
    </citation>
    <scope>NUCLEOTIDE SEQUENCE [LARGE SCALE GENOMIC DNA]</scope>
    <source>
        <strain evidence="4">wild</strain>
    </source>
</reference>
<dbReference type="EMBL" id="CACVKT020001909">
    <property type="protein sequence ID" value="CAC5373503.1"/>
    <property type="molecule type" value="Genomic_DNA"/>
</dbReference>
<dbReference type="PANTHER" id="PTHR33845:SF1">
    <property type="entry name" value="C2H2-TYPE DOMAIN-CONTAINING PROTEIN"/>
    <property type="match status" value="1"/>
</dbReference>
<comment type="caution">
    <text evidence="1">Lacks conserved residue(s) required for the propagation of feature annotation.</text>
</comment>
<name>A0A6J8AUD0_MYTCO</name>
<organism evidence="3 4">
    <name type="scientific">Mytilus coruscus</name>
    <name type="common">Sea mussel</name>
    <dbReference type="NCBI Taxonomy" id="42192"/>
    <lineage>
        <taxon>Eukaryota</taxon>
        <taxon>Metazoa</taxon>
        <taxon>Spiralia</taxon>
        <taxon>Lophotrochozoa</taxon>
        <taxon>Mollusca</taxon>
        <taxon>Bivalvia</taxon>
        <taxon>Autobranchia</taxon>
        <taxon>Pteriomorphia</taxon>
        <taxon>Mytilida</taxon>
        <taxon>Mytiloidea</taxon>
        <taxon>Mytilidae</taxon>
        <taxon>Mytilinae</taxon>
        <taxon>Mytilus</taxon>
    </lineage>
</organism>
<gene>
    <name evidence="3" type="ORF">MCOR_11240</name>
</gene>